<dbReference type="PANTHER" id="PTHR43240">
    <property type="entry name" value="1,4-DIHYDROXY-2-NAPHTHOYL-COA THIOESTERASE 1"/>
    <property type="match status" value="1"/>
</dbReference>
<gene>
    <name evidence="4" type="ORF">V0U35_01090</name>
</gene>
<evidence type="ECO:0000259" key="3">
    <source>
        <dbReference type="Pfam" id="PF03061"/>
    </source>
</evidence>
<accession>A0ABU7LUM3</accession>
<dbReference type="InterPro" id="IPR006683">
    <property type="entry name" value="Thioestr_dom"/>
</dbReference>
<dbReference type="Gene3D" id="3.10.129.10">
    <property type="entry name" value="Hotdog Thioesterase"/>
    <property type="match status" value="1"/>
</dbReference>
<proteinExistence type="inferred from homology"/>
<dbReference type="SUPFAM" id="SSF54637">
    <property type="entry name" value="Thioesterase/thiol ester dehydrase-isomerase"/>
    <property type="match status" value="1"/>
</dbReference>
<keyword evidence="5" id="KW-1185">Reference proteome</keyword>
<protein>
    <submittedName>
        <fullName evidence="4">Hotdog fold thioesterase</fullName>
    </submittedName>
</protein>
<reference evidence="4 5" key="1">
    <citation type="submission" date="2024-01" db="EMBL/GenBank/DDBJ databases">
        <title>Hyphobacterium bacterium isolated from marine sediment.</title>
        <authorList>
            <person name="Zhao S."/>
        </authorList>
    </citation>
    <scope>NUCLEOTIDE SEQUENCE [LARGE SCALE GENOMIC DNA]</scope>
    <source>
        <strain evidence="4 5">Y60-23</strain>
    </source>
</reference>
<keyword evidence="2" id="KW-0378">Hydrolase</keyword>
<evidence type="ECO:0000256" key="2">
    <source>
        <dbReference type="ARBA" id="ARBA00022801"/>
    </source>
</evidence>
<dbReference type="Proteomes" id="UP001310692">
    <property type="component" value="Unassembled WGS sequence"/>
</dbReference>
<evidence type="ECO:0000256" key="1">
    <source>
        <dbReference type="ARBA" id="ARBA00008324"/>
    </source>
</evidence>
<comment type="caution">
    <text evidence="4">The sequence shown here is derived from an EMBL/GenBank/DDBJ whole genome shotgun (WGS) entry which is preliminary data.</text>
</comment>
<evidence type="ECO:0000313" key="5">
    <source>
        <dbReference type="Proteomes" id="UP001310692"/>
    </source>
</evidence>
<dbReference type="EMBL" id="JAZDRO010000001">
    <property type="protein sequence ID" value="MEE2565258.1"/>
    <property type="molecule type" value="Genomic_DNA"/>
</dbReference>
<dbReference type="PANTHER" id="PTHR43240:SF5">
    <property type="entry name" value="1,4-DIHYDROXY-2-NAPHTHOYL-COA THIOESTERASE 1"/>
    <property type="match status" value="1"/>
</dbReference>
<evidence type="ECO:0000313" key="4">
    <source>
        <dbReference type="EMBL" id="MEE2565258.1"/>
    </source>
</evidence>
<sequence length="145" mass="15577">MGAIWHGGTFPLDDFNHRAAGCLNGHLGMEIIEAGDDWIKARMPVDERTKQPFGLLHGGASVALAETLASQGAFATVDPATKAVVGMEINANHVRPARGGFVFGEARPEAIGRTTQVWSIRITDERGKLVCISRCTLAVIDRPKD</sequence>
<dbReference type="CDD" id="cd03443">
    <property type="entry name" value="PaaI_thioesterase"/>
    <property type="match status" value="1"/>
</dbReference>
<dbReference type="Pfam" id="PF03061">
    <property type="entry name" value="4HBT"/>
    <property type="match status" value="1"/>
</dbReference>
<dbReference type="InterPro" id="IPR029069">
    <property type="entry name" value="HotDog_dom_sf"/>
</dbReference>
<comment type="similarity">
    <text evidence="1">Belongs to the thioesterase PaaI family.</text>
</comment>
<organism evidence="4 5">
    <name type="scientific">Hyphobacterium marinum</name>
    <dbReference type="NCBI Taxonomy" id="3116574"/>
    <lineage>
        <taxon>Bacteria</taxon>
        <taxon>Pseudomonadati</taxon>
        <taxon>Pseudomonadota</taxon>
        <taxon>Alphaproteobacteria</taxon>
        <taxon>Maricaulales</taxon>
        <taxon>Maricaulaceae</taxon>
        <taxon>Hyphobacterium</taxon>
    </lineage>
</organism>
<dbReference type="NCBIfam" id="TIGR00369">
    <property type="entry name" value="unchar_dom_1"/>
    <property type="match status" value="1"/>
</dbReference>
<dbReference type="RefSeq" id="WP_330194796.1">
    <property type="nucleotide sequence ID" value="NZ_JAZDRO010000001.1"/>
</dbReference>
<dbReference type="InterPro" id="IPR003736">
    <property type="entry name" value="PAAI_dom"/>
</dbReference>
<feature type="domain" description="Thioesterase" evidence="3">
    <location>
        <begin position="53"/>
        <end position="131"/>
    </location>
</feature>
<name>A0ABU7LUM3_9PROT</name>